<organism evidence="2 3">
    <name type="scientific">Verticillium longisporum</name>
    <name type="common">Verticillium dahliae var. longisporum</name>
    <dbReference type="NCBI Taxonomy" id="100787"/>
    <lineage>
        <taxon>Eukaryota</taxon>
        <taxon>Fungi</taxon>
        <taxon>Dikarya</taxon>
        <taxon>Ascomycota</taxon>
        <taxon>Pezizomycotina</taxon>
        <taxon>Sordariomycetes</taxon>
        <taxon>Hypocreomycetidae</taxon>
        <taxon>Glomerellales</taxon>
        <taxon>Plectosphaerellaceae</taxon>
        <taxon>Verticillium</taxon>
    </lineage>
</organism>
<feature type="signal peptide" evidence="1">
    <location>
        <begin position="1"/>
        <end position="20"/>
    </location>
</feature>
<name>A0A0G4KL61_VERLO</name>
<keyword evidence="1" id="KW-0732">Signal</keyword>
<keyword evidence="3" id="KW-1185">Reference proteome</keyword>
<dbReference type="PANTHER" id="PTHR39603:SF1">
    <property type="entry name" value="CYANOVIRIN-N DOMAIN-CONTAINING PROTEIN"/>
    <property type="match status" value="1"/>
</dbReference>
<feature type="chain" id="PRO_5002565240" description="Ecp2 effector protein domain-containing protein" evidence="1">
    <location>
        <begin position="21"/>
        <end position="199"/>
    </location>
</feature>
<dbReference type="PANTHER" id="PTHR39603">
    <property type="entry name" value="CYANOVIRIN-N DOMAIN-CONTAINING PROTEIN"/>
    <property type="match status" value="1"/>
</dbReference>
<sequence>MVRLTFPALAMLSLLSFVTAAPAAASPDSVDMVPFSIEKWATDIDNDPDGDHFSVEEAVIAFEATLNSTRLQKRSPICNHIPFKECRIADAVACINEASRKGSQSANIAAGQASRSWCGRGTAQLWASTNGAFLQQVKQITYLQVAQSGGKIMDHCTRADGRVQGSWIFNQQINVVLSTRLNQQLGGNPELLRGRLPRC</sequence>
<proteinExistence type="predicted"/>
<gene>
    <name evidence="2" type="ORF">BN1708_009737</name>
</gene>
<evidence type="ECO:0000313" key="3">
    <source>
        <dbReference type="Proteomes" id="UP000044602"/>
    </source>
</evidence>
<dbReference type="Proteomes" id="UP000044602">
    <property type="component" value="Unassembled WGS sequence"/>
</dbReference>
<dbReference type="AlphaFoldDB" id="A0A0G4KL61"/>
<accession>A0A0G4KL61</accession>
<protein>
    <recommendedName>
        <fullName evidence="4">Ecp2 effector protein domain-containing protein</fullName>
    </recommendedName>
</protein>
<evidence type="ECO:0000256" key="1">
    <source>
        <dbReference type="SAM" id="SignalP"/>
    </source>
</evidence>
<dbReference type="STRING" id="100787.A0A0G4KL61"/>
<reference evidence="2 3" key="1">
    <citation type="submission" date="2015-05" db="EMBL/GenBank/DDBJ databases">
        <authorList>
            <person name="Wang D.B."/>
            <person name="Wang M."/>
        </authorList>
    </citation>
    <scope>NUCLEOTIDE SEQUENCE [LARGE SCALE GENOMIC DNA]</scope>
    <source>
        <strain evidence="2">VL1</strain>
    </source>
</reference>
<dbReference type="EMBL" id="CVQH01001891">
    <property type="protein sequence ID" value="CRK06858.1"/>
    <property type="molecule type" value="Genomic_DNA"/>
</dbReference>
<evidence type="ECO:0008006" key="4">
    <source>
        <dbReference type="Google" id="ProtNLM"/>
    </source>
</evidence>
<evidence type="ECO:0000313" key="2">
    <source>
        <dbReference type="EMBL" id="CRK06858.1"/>
    </source>
</evidence>